<evidence type="ECO:0000313" key="1">
    <source>
        <dbReference type="EMBL" id="JAD47022.1"/>
    </source>
</evidence>
<organism evidence="1">
    <name type="scientific">Arundo donax</name>
    <name type="common">Giant reed</name>
    <name type="synonym">Donax arundinaceus</name>
    <dbReference type="NCBI Taxonomy" id="35708"/>
    <lineage>
        <taxon>Eukaryota</taxon>
        <taxon>Viridiplantae</taxon>
        <taxon>Streptophyta</taxon>
        <taxon>Embryophyta</taxon>
        <taxon>Tracheophyta</taxon>
        <taxon>Spermatophyta</taxon>
        <taxon>Magnoliopsida</taxon>
        <taxon>Liliopsida</taxon>
        <taxon>Poales</taxon>
        <taxon>Poaceae</taxon>
        <taxon>PACMAD clade</taxon>
        <taxon>Arundinoideae</taxon>
        <taxon>Arundineae</taxon>
        <taxon>Arundo</taxon>
    </lineage>
</organism>
<accession>A0A0A9AIV8</accession>
<protein>
    <submittedName>
        <fullName evidence="1">Uncharacterized protein</fullName>
    </submittedName>
</protein>
<reference evidence="1" key="2">
    <citation type="journal article" date="2015" name="Data Brief">
        <title>Shoot transcriptome of the giant reed, Arundo donax.</title>
        <authorList>
            <person name="Barrero R.A."/>
            <person name="Guerrero F.D."/>
            <person name="Moolhuijzen P."/>
            <person name="Goolsby J.A."/>
            <person name="Tidwell J."/>
            <person name="Bellgard S.E."/>
            <person name="Bellgard M.I."/>
        </authorList>
    </citation>
    <scope>NUCLEOTIDE SEQUENCE</scope>
    <source>
        <tissue evidence="1">Shoot tissue taken approximately 20 cm above the soil surface</tissue>
    </source>
</reference>
<dbReference type="AlphaFoldDB" id="A0A0A9AIV8"/>
<dbReference type="EMBL" id="GBRH01250873">
    <property type="protein sequence ID" value="JAD47022.1"/>
    <property type="molecule type" value="Transcribed_RNA"/>
</dbReference>
<reference evidence="1" key="1">
    <citation type="submission" date="2014-09" db="EMBL/GenBank/DDBJ databases">
        <authorList>
            <person name="Magalhaes I.L.F."/>
            <person name="Oliveira U."/>
            <person name="Santos F.R."/>
            <person name="Vidigal T.H.D.A."/>
            <person name="Brescovit A.D."/>
            <person name="Santos A.J."/>
        </authorList>
    </citation>
    <scope>NUCLEOTIDE SEQUENCE</scope>
    <source>
        <tissue evidence="1">Shoot tissue taken approximately 20 cm above the soil surface</tissue>
    </source>
</reference>
<sequence length="86" mass="9454">MEKERCGRHFPKTGVRAGPLTPTRAGVSKVLLTKIVFSNIYQALNKIYYALSWGLRCFASWSGLPALDISAASQWDATLMGPHTSL</sequence>
<name>A0A0A9AIV8_ARUDO</name>
<proteinExistence type="predicted"/>